<name>U3KUX5_PARLI</name>
<keyword evidence="6" id="KW-0694">RNA-binding</keyword>
<organism evidence="12">
    <name type="scientific">Paracentrotus lividus</name>
    <name type="common">Common sea urchin</name>
    <dbReference type="NCBI Taxonomy" id="7656"/>
    <lineage>
        <taxon>Eukaryota</taxon>
        <taxon>Metazoa</taxon>
        <taxon>Echinodermata</taxon>
        <taxon>Eleutherozoa</taxon>
        <taxon>Echinozoa</taxon>
        <taxon>Echinoidea</taxon>
        <taxon>Euechinoidea</taxon>
        <taxon>Echinacea</taxon>
        <taxon>Camarodonta</taxon>
        <taxon>Echinidea</taxon>
        <taxon>Echinidae</taxon>
        <taxon>Paracentrotus</taxon>
    </lineage>
</organism>
<evidence type="ECO:0000256" key="2">
    <source>
        <dbReference type="ARBA" id="ARBA00022552"/>
    </source>
</evidence>
<sequence length="475" mass="54322">MRIMSSIQRAILVQVPIHQGLCTFSYLRKTYSLLQMQQTHTPASSLRCLHNLHSAKSRSPRTSSMKPMMVGFCLEHGCKSSSSWTKPSRHISCGMNYLDESKEESRTEGESNNIPKREGELLKFTNHLRSPKQRFVLTSSLARTIRERIWPGESLKEETATIITANEGPGFMSRELLENGAGNVLGLCRHERFCPVLEEIQQEAPDRFKWQQADIYQMQYIGDRVTRPPIARVEDVFQDIESTAWEEDIGVKVVGALPQDSERKQAYVLASLILERLSMFSYGRVQLNLFMSKNCYNTLIHPPGNMKSYRALSALYQVSSDIQLLHHEPVVSFKLPRKTPRKSSDVEKKLEDLLLVQITPKRDLFSRHQMEQWEAFIFVFFVRQALARRSERLEKIIEAWAPGSADVISEFGFTRKTKTGDVCGDDLLAIFCRICKLDNFNGAWMGEEVMGWASGRHQDMNTMELSQALGTVHLP</sequence>
<dbReference type="EC" id="2.1.1.-" evidence="11"/>
<reference evidence="12" key="1">
    <citation type="submission" date="2011-07" db="EMBL/GenBank/DDBJ databases">
        <title>Reconstitution of the P. lividus mitochondrial minimal transcription system: factor requirements and identification of initiation sites on mitochondrial DNA.</title>
        <authorList>
            <person name="Loguercio Polosa P."/>
            <person name="Deceglie S."/>
            <person name="Lionetti C."/>
            <person name="Roberti M."/>
            <person name="Cantatore P."/>
        </authorList>
    </citation>
    <scope>NUCLEOTIDE SEQUENCE</scope>
</reference>
<evidence type="ECO:0000256" key="9">
    <source>
        <dbReference type="ARBA" id="ARBA00023128"/>
    </source>
</evidence>
<dbReference type="InterPro" id="IPR029063">
    <property type="entry name" value="SAM-dependent_MTases_sf"/>
</dbReference>
<evidence type="ECO:0000256" key="3">
    <source>
        <dbReference type="ARBA" id="ARBA00022603"/>
    </source>
</evidence>
<keyword evidence="4 11" id="KW-0808">Transferase</keyword>
<evidence type="ECO:0000256" key="4">
    <source>
        <dbReference type="ARBA" id="ARBA00022679"/>
    </source>
</evidence>
<evidence type="ECO:0000256" key="10">
    <source>
        <dbReference type="ARBA" id="ARBA00023163"/>
    </source>
</evidence>
<evidence type="ECO:0000256" key="7">
    <source>
        <dbReference type="ARBA" id="ARBA00022946"/>
    </source>
</evidence>
<keyword evidence="2 11" id="KW-0698">rRNA processing</keyword>
<evidence type="ECO:0000256" key="6">
    <source>
        <dbReference type="ARBA" id="ARBA00022884"/>
    </source>
</evidence>
<dbReference type="AlphaFoldDB" id="U3KUX5"/>
<evidence type="ECO:0000256" key="11">
    <source>
        <dbReference type="RuleBase" id="RU362106"/>
    </source>
</evidence>
<evidence type="ECO:0000256" key="8">
    <source>
        <dbReference type="ARBA" id="ARBA00023015"/>
    </source>
</evidence>
<evidence type="ECO:0000256" key="1">
    <source>
        <dbReference type="ARBA" id="ARBA00004173"/>
    </source>
</evidence>
<dbReference type="SUPFAM" id="SSF53335">
    <property type="entry name" value="S-adenosyl-L-methionine-dependent methyltransferases"/>
    <property type="match status" value="1"/>
</dbReference>
<protein>
    <recommendedName>
        <fullName evidence="11">rRNA adenine N(6)-methyltransferase</fullName>
        <ecNumber evidence="11">2.1.1.-</ecNumber>
    </recommendedName>
</protein>
<dbReference type="PANTHER" id="PTHR11727">
    <property type="entry name" value="DIMETHYLADENOSINE TRANSFERASE"/>
    <property type="match status" value="1"/>
</dbReference>
<keyword evidence="7" id="KW-0809">Transit peptide</keyword>
<dbReference type="GO" id="GO:0034246">
    <property type="term" value="F:mitochondrial transcription factor activity"/>
    <property type="evidence" value="ECO:0007669"/>
    <property type="project" value="TreeGrafter"/>
</dbReference>
<comment type="subcellular location">
    <subcellularLocation>
        <location evidence="1">Mitochondrion</location>
    </subcellularLocation>
</comment>
<dbReference type="Pfam" id="PF00398">
    <property type="entry name" value="RrnaAD"/>
    <property type="match status" value="1"/>
</dbReference>
<dbReference type="EMBL" id="JN412095">
    <property type="protein sequence ID" value="AFN61227.1"/>
    <property type="molecule type" value="mRNA"/>
</dbReference>
<evidence type="ECO:0000256" key="5">
    <source>
        <dbReference type="ARBA" id="ARBA00022691"/>
    </source>
</evidence>
<comment type="similarity">
    <text evidence="11">Belongs to the class I-like SAM-binding methyltransferase superfamily. rRNA adenine N(6)-methyltransferase family.</text>
</comment>
<keyword evidence="3 11" id="KW-0489">Methyltransferase</keyword>
<keyword evidence="5 11" id="KW-0949">S-adenosyl-L-methionine</keyword>
<dbReference type="Gene3D" id="3.40.50.150">
    <property type="entry name" value="Vaccinia Virus protein VP39"/>
    <property type="match status" value="1"/>
</dbReference>
<dbReference type="GO" id="GO:0000179">
    <property type="term" value="F:rRNA (adenine-N6,N6-)-dimethyltransferase activity"/>
    <property type="evidence" value="ECO:0007669"/>
    <property type="project" value="TreeGrafter"/>
</dbReference>
<dbReference type="GO" id="GO:0005759">
    <property type="term" value="C:mitochondrial matrix"/>
    <property type="evidence" value="ECO:0007669"/>
    <property type="project" value="TreeGrafter"/>
</dbReference>
<keyword evidence="8" id="KW-0805">Transcription regulation</keyword>
<keyword evidence="10" id="KW-0804">Transcription</keyword>
<dbReference type="PANTHER" id="PTHR11727:SF13">
    <property type="entry name" value="DIMETHYLADENOSINE TRANSFERASE 2, MITOCHONDRIAL"/>
    <property type="match status" value="1"/>
</dbReference>
<keyword evidence="9" id="KW-0496">Mitochondrion</keyword>
<dbReference type="GO" id="GO:0006391">
    <property type="term" value="P:transcription initiation at mitochondrial promoter"/>
    <property type="evidence" value="ECO:0007669"/>
    <property type="project" value="TreeGrafter"/>
</dbReference>
<evidence type="ECO:0000313" key="12">
    <source>
        <dbReference type="EMBL" id="AFN61227.1"/>
    </source>
</evidence>
<dbReference type="GO" id="GO:0003723">
    <property type="term" value="F:RNA binding"/>
    <property type="evidence" value="ECO:0007669"/>
    <property type="project" value="UniProtKB-KW"/>
</dbReference>
<proteinExistence type="evidence at transcript level"/>
<accession>U3KUX5</accession>
<dbReference type="InterPro" id="IPR001737">
    <property type="entry name" value="KsgA/Erm"/>
</dbReference>